<keyword evidence="2" id="KW-0472">Membrane</keyword>
<feature type="compositionally biased region" description="Basic and acidic residues" evidence="1">
    <location>
        <begin position="1"/>
        <end position="13"/>
    </location>
</feature>
<feature type="non-terminal residue" evidence="3">
    <location>
        <position position="101"/>
    </location>
</feature>
<evidence type="ECO:0000256" key="2">
    <source>
        <dbReference type="SAM" id="Phobius"/>
    </source>
</evidence>
<evidence type="ECO:0000313" key="3">
    <source>
        <dbReference type="EMBL" id="PNG99148.1"/>
    </source>
</evidence>
<dbReference type="EMBL" id="PGGS01003920">
    <property type="protein sequence ID" value="PNG99148.1"/>
    <property type="molecule type" value="Genomic_DNA"/>
</dbReference>
<keyword evidence="4" id="KW-1185">Reference proteome</keyword>
<accession>A0A2J7ZFW4</accession>
<feature type="region of interest" description="Disordered" evidence="1">
    <location>
        <begin position="1"/>
        <end position="35"/>
    </location>
</feature>
<comment type="caution">
    <text evidence="3">The sequence shown here is derived from an EMBL/GenBank/DDBJ whole genome shotgun (WGS) entry which is preliminary data.</text>
</comment>
<keyword evidence="2" id="KW-1133">Transmembrane helix</keyword>
<name>A0A2J7ZFW4_9CHLO</name>
<keyword evidence="2" id="KW-0812">Transmembrane</keyword>
<evidence type="ECO:0000313" key="4">
    <source>
        <dbReference type="Proteomes" id="UP000236333"/>
    </source>
</evidence>
<organism evidence="3 4">
    <name type="scientific">Tetrabaena socialis</name>
    <dbReference type="NCBI Taxonomy" id="47790"/>
    <lineage>
        <taxon>Eukaryota</taxon>
        <taxon>Viridiplantae</taxon>
        <taxon>Chlorophyta</taxon>
        <taxon>core chlorophytes</taxon>
        <taxon>Chlorophyceae</taxon>
        <taxon>CS clade</taxon>
        <taxon>Chlamydomonadales</taxon>
        <taxon>Tetrabaenaceae</taxon>
        <taxon>Tetrabaena</taxon>
    </lineage>
</organism>
<sequence>MAPRRNDAKKDDDYTAGNGPACPTPSSLELGGSRPWLPMASPATRLRFRGPLVIAAALLLLVLLLTPLALYVWAPAPAHCELPEYSPPAEAVPLPRYHGPA</sequence>
<dbReference type="AlphaFoldDB" id="A0A2J7ZFW4"/>
<proteinExistence type="predicted"/>
<gene>
    <name evidence="3" type="ORF">TSOC_015079</name>
</gene>
<evidence type="ECO:0000256" key="1">
    <source>
        <dbReference type="SAM" id="MobiDB-lite"/>
    </source>
</evidence>
<protein>
    <submittedName>
        <fullName evidence="3">Uncharacterized protein</fullName>
    </submittedName>
</protein>
<dbReference type="Proteomes" id="UP000236333">
    <property type="component" value="Unassembled WGS sequence"/>
</dbReference>
<reference evidence="3 4" key="1">
    <citation type="journal article" date="2017" name="Mol. Biol. Evol.">
        <title>The 4-celled Tetrabaena socialis nuclear genome reveals the essential components for genetic control of cell number at the origin of multicellularity in the volvocine lineage.</title>
        <authorList>
            <person name="Featherston J."/>
            <person name="Arakaki Y."/>
            <person name="Hanschen E.R."/>
            <person name="Ferris P.J."/>
            <person name="Michod R.E."/>
            <person name="Olson B.J.S.C."/>
            <person name="Nozaki H."/>
            <person name="Durand P.M."/>
        </authorList>
    </citation>
    <scope>NUCLEOTIDE SEQUENCE [LARGE SCALE GENOMIC DNA]</scope>
    <source>
        <strain evidence="3 4">NIES-571</strain>
    </source>
</reference>
<feature type="transmembrane region" description="Helical" evidence="2">
    <location>
        <begin position="52"/>
        <end position="74"/>
    </location>
</feature>